<dbReference type="Gene3D" id="1.10.150.20">
    <property type="entry name" value="5' to 3' exonuclease, C-terminal subdomain"/>
    <property type="match status" value="1"/>
</dbReference>
<keyword evidence="3" id="KW-1185">Reference proteome</keyword>
<reference evidence="2" key="1">
    <citation type="submission" date="2021-11" db="EMBL/GenBank/DDBJ databases">
        <authorList>
            <person name="Rodrigo-Torres L."/>
            <person name="Arahal R. D."/>
            <person name="Lucena T."/>
        </authorList>
    </citation>
    <scope>NUCLEOTIDE SEQUENCE</scope>
    <source>
        <strain evidence="2">CECT 7928</strain>
    </source>
</reference>
<name>A0ABN8E9T9_9VIBR</name>
<keyword evidence="2" id="KW-0808">Transferase</keyword>
<accession>A0ABN8E9T9</accession>
<evidence type="ECO:0000313" key="3">
    <source>
        <dbReference type="Proteomes" id="UP000838748"/>
    </source>
</evidence>
<dbReference type="Proteomes" id="UP000838748">
    <property type="component" value="Unassembled WGS sequence"/>
</dbReference>
<keyword evidence="2" id="KW-0240">DNA-directed RNA polymerase</keyword>
<organism evidence="2 3">
    <name type="scientific">Vibrio marisflavi CECT 7928</name>
    <dbReference type="NCBI Taxonomy" id="634439"/>
    <lineage>
        <taxon>Bacteria</taxon>
        <taxon>Pseudomonadati</taxon>
        <taxon>Pseudomonadota</taxon>
        <taxon>Gammaproteobacteria</taxon>
        <taxon>Vibrionales</taxon>
        <taxon>Vibrionaceae</taxon>
        <taxon>Vibrio</taxon>
    </lineage>
</organism>
<dbReference type="SUPFAM" id="SSF47789">
    <property type="entry name" value="C-terminal domain of RNA polymerase alpha subunit"/>
    <property type="match status" value="1"/>
</dbReference>
<feature type="domain" description="RNA polymerase alpha subunit C-terminal" evidence="1">
    <location>
        <begin position="64"/>
        <end position="128"/>
    </location>
</feature>
<gene>
    <name evidence="2" type="primary">rpoA_2</name>
    <name evidence="2" type="ORF">VMF7928_04372</name>
</gene>
<keyword evidence="2" id="KW-0804">Transcription</keyword>
<evidence type="ECO:0000313" key="2">
    <source>
        <dbReference type="EMBL" id="CAH0543040.1"/>
    </source>
</evidence>
<dbReference type="GO" id="GO:0000428">
    <property type="term" value="C:DNA-directed RNA polymerase complex"/>
    <property type="evidence" value="ECO:0007669"/>
    <property type="project" value="UniProtKB-KW"/>
</dbReference>
<dbReference type="GO" id="GO:0003899">
    <property type="term" value="F:DNA-directed RNA polymerase activity"/>
    <property type="evidence" value="ECO:0007669"/>
    <property type="project" value="UniProtKB-EC"/>
</dbReference>
<proteinExistence type="predicted"/>
<dbReference type="Pfam" id="PF03118">
    <property type="entry name" value="RNA_pol_A_CTD"/>
    <property type="match status" value="1"/>
</dbReference>
<keyword evidence="2" id="KW-0548">Nucleotidyltransferase</keyword>
<sequence>MKYPELEKVAITNNTCLTLRVRGHLIKPRLANQIIHTYSVQRLRTEIHAAYPDGSVIVEPLPSEEVENESQDTTQSIADLGVSHAVEKRLIKAGINTIEALTAMTAQDVIDIKGIAECSLQEIEEALTKMNLSLQEAGNE</sequence>
<comment type="caution">
    <text evidence="2">The sequence shown here is derived from an EMBL/GenBank/DDBJ whole genome shotgun (WGS) entry which is preliminary data.</text>
</comment>
<dbReference type="RefSeq" id="WP_237363884.1">
    <property type="nucleotide sequence ID" value="NZ_CAKLDM010000004.1"/>
</dbReference>
<protein>
    <submittedName>
        <fullName evidence="2">DNA-directed RNA polymerase subunit alpha</fullName>
        <ecNumber evidence="2">2.7.7.6</ecNumber>
    </submittedName>
</protein>
<evidence type="ECO:0000259" key="1">
    <source>
        <dbReference type="Pfam" id="PF03118"/>
    </source>
</evidence>
<dbReference type="EMBL" id="CAKLDM010000004">
    <property type="protein sequence ID" value="CAH0543040.1"/>
    <property type="molecule type" value="Genomic_DNA"/>
</dbReference>
<dbReference type="EC" id="2.7.7.6" evidence="2"/>
<dbReference type="InterPro" id="IPR011260">
    <property type="entry name" value="RNAP_asu_C"/>
</dbReference>